<organism evidence="10 11">
    <name type="scientific">Candidatus Borkfalkia avistercoris</name>
    <dbReference type="NCBI Taxonomy" id="2838504"/>
    <lineage>
        <taxon>Bacteria</taxon>
        <taxon>Bacillati</taxon>
        <taxon>Bacillota</taxon>
        <taxon>Clostridia</taxon>
        <taxon>Christensenellales</taxon>
        <taxon>Christensenellaceae</taxon>
        <taxon>Candidatus Borkfalkia</taxon>
    </lineage>
</organism>
<sequence>MKKIAVVEDDEYIGNMVEELLRGDGFDVLRAYSGSEALLLLGRVRPDLVLLDLMLPGASGEAVLESAKKLCPVIILSAKTDVGGKVKNLNAGASDYITKPFEPDELLARVRVQLRGGGKGGTLALGGIVLDTETYEVAAKGTPVRLTKTEFAILRAFMENPKKVFSKSAVLDYIENFVPDGEESSVSVHISNLRRKLEDASGENYIDTVWGIGFRFAKDKAEGAS</sequence>
<reference evidence="10" key="1">
    <citation type="journal article" date="2021" name="PeerJ">
        <title>Extensive microbial diversity within the chicken gut microbiome revealed by metagenomics and culture.</title>
        <authorList>
            <person name="Gilroy R."/>
            <person name="Ravi A."/>
            <person name="Getino M."/>
            <person name="Pursley I."/>
            <person name="Horton D.L."/>
            <person name="Alikhan N.F."/>
            <person name="Baker D."/>
            <person name="Gharbi K."/>
            <person name="Hall N."/>
            <person name="Watson M."/>
            <person name="Adriaenssens E.M."/>
            <person name="Foster-Nyarko E."/>
            <person name="Jarju S."/>
            <person name="Secka A."/>
            <person name="Antonio M."/>
            <person name="Oren A."/>
            <person name="Chaudhuri R.R."/>
            <person name="La Ragione R."/>
            <person name="Hildebrand F."/>
            <person name="Pallen M.J."/>
        </authorList>
    </citation>
    <scope>NUCLEOTIDE SEQUENCE</scope>
    <source>
        <strain evidence="10">CHK187-5294</strain>
    </source>
</reference>
<dbReference type="EMBL" id="DXCL01000026">
    <property type="protein sequence ID" value="HIZ03485.1"/>
    <property type="molecule type" value="Genomic_DNA"/>
</dbReference>
<evidence type="ECO:0000259" key="9">
    <source>
        <dbReference type="PROSITE" id="PS51755"/>
    </source>
</evidence>
<dbReference type="CDD" id="cd00383">
    <property type="entry name" value="trans_reg_C"/>
    <property type="match status" value="1"/>
</dbReference>
<dbReference type="PANTHER" id="PTHR48111">
    <property type="entry name" value="REGULATOR OF RPOS"/>
    <property type="match status" value="1"/>
</dbReference>
<dbReference type="InterPro" id="IPR001789">
    <property type="entry name" value="Sig_transdc_resp-reg_receiver"/>
</dbReference>
<dbReference type="GO" id="GO:0005829">
    <property type="term" value="C:cytosol"/>
    <property type="evidence" value="ECO:0007669"/>
    <property type="project" value="TreeGrafter"/>
</dbReference>
<dbReference type="Proteomes" id="UP000824132">
    <property type="component" value="Unassembled WGS sequence"/>
</dbReference>
<evidence type="ECO:0000256" key="5">
    <source>
        <dbReference type="ARBA" id="ARBA00024867"/>
    </source>
</evidence>
<dbReference type="InterPro" id="IPR001867">
    <property type="entry name" value="OmpR/PhoB-type_DNA-bd"/>
</dbReference>
<protein>
    <recommendedName>
        <fullName evidence="1">Stage 0 sporulation protein A homolog</fullName>
    </recommendedName>
</protein>
<keyword evidence="2" id="KW-0805">Transcription regulation</keyword>
<dbReference type="Pfam" id="PF00072">
    <property type="entry name" value="Response_reg"/>
    <property type="match status" value="1"/>
</dbReference>
<dbReference type="GO" id="GO:0000976">
    <property type="term" value="F:transcription cis-regulatory region binding"/>
    <property type="evidence" value="ECO:0007669"/>
    <property type="project" value="TreeGrafter"/>
</dbReference>
<evidence type="ECO:0000313" key="10">
    <source>
        <dbReference type="EMBL" id="HIZ03485.1"/>
    </source>
</evidence>
<dbReference type="InterPro" id="IPR039420">
    <property type="entry name" value="WalR-like"/>
</dbReference>
<comment type="function">
    <text evidence="5">May play the central regulatory role in sporulation. It may be an element of the effector pathway responsible for the activation of sporulation genes in response to nutritional stress. Spo0A may act in concert with spo0H (a sigma factor) to control the expression of some genes that are critical to the sporulation process.</text>
</comment>
<evidence type="ECO:0000256" key="2">
    <source>
        <dbReference type="ARBA" id="ARBA00023015"/>
    </source>
</evidence>
<evidence type="ECO:0000256" key="4">
    <source>
        <dbReference type="ARBA" id="ARBA00023163"/>
    </source>
</evidence>
<feature type="domain" description="OmpR/PhoB-type" evidence="9">
    <location>
        <begin position="120"/>
        <end position="218"/>
    </location>
</feature>
<dbReference type="SUPFAM" id="SSF46894">
    <property type="entry name" value="C-terminal effector domain of the bipartite response regulators"/>
    <property type="match status" value="1"/>
</dbReference>
<dbReference type="Gene3D" id="3.40.50.2300">
    <property type="match status" value="1"/>
</dbReference>
<dbReference type="GO" id="GO:0006355">
    <property type="term" value="P:regulation of DNA-templated transcription"/>
    <property type="evidence" value="ECO:0007669"/>
    <property type="project" value="InterPro"/>
</dbReference>
<dbReference type="SMART" id="SM00862">
    <property type="entry name" value="Trans_reg_C"/>
    <property type="match status" value="1"/>
</dbReference>
<comment type="caution">
    <text evidence="10">The sequence shown here is derived from an EMBL/GenBank/DDBJ whole genome shotgun (WGS) entry which is preliminary data.</text>
</comment>
<dbReference type="GO" id="GO:0032993">
    <property type="term" value="C:protein-DNA complex"/>
    <property type="evidence" value="ECO:0007669"/>
    <property type="project" value="TreeGrafter"/>
</dbReference>
<dbReference type="InterPro" id="IPR016032">
    <property type="entry name" value="Sig_transdc_resp-reg_C-effctor"/>
</dbReference>
<dbReference type="PROSITE" id="PS51755">
    <property type="entry name" value="OMPR_PHOB"/>
    <property type="match status" value="1"/>
</dbReference>
<keyword evidence="4" id="KW-0804">Transcription</keyword>
<evidence type="ECO:0000256" key="1">
    <source>
        <dbReference type="ARBA" id="ARBA00018672"/>
    </source>
</evidence>
<dbReference type="AlphaFoldDB" id="A0A9D2CZ13"/>
<keyword evidence="3 7" id="KW-0238">DNA-binding</keyword>
<dbReference type="SMART" id="SM00448">
    <property type="entry name" value="REC"/>
    <property type="match status" value="1"/>
</dbReference>
<dbReference type="InterPro" id="IPR011006">
    <property type="entry name" value="CheY-like_superfamily"/>
</dbReference>
<dbReference type="Gene3D" id="1.10.10.10">
    <property type="entry name" value="Winged helix-like DNA-binding domain superfamily/Winged helix DNA-binding domain"/>
    <property type="match status" value="1"/>
</dbReference>
<name>A0A9D2CZ13_9FIRM</name>
<accession>A0A9D2CZ13</accession>
<dbReference type="Pfam" id="PF00486">
    <property type="entry name" value="Trans_reg_C"/>
    <property type="match status" value="1"/>
</dbReference>
<feature type="modified residue" description="4-aspartylphosphate" evidence="6">
    <location>
        <position position="52"/>
    </location>
</feature>
<dbReference type="GO" id="GO:0000156">
    <property type="term" value="F:phosphorelay response regulator activity"/>
    <property type="evidence" value="ECO:0007669"/>
    <property type="project" value="TreeGrafter"/>
</dbReference>
<feature type="domain" description="Response regulatory" evidence="8">
    <location>
        <begin position="3"/>
        <end position="114"/>
    </location>
</feature>
<evidence type="ECO:0000256" key="6">
    <source>
        <dbReference type="PROSITE-ProRule" id="PRU00169"/>
    </source>
</evidence>
<dbReference type="SUPFAM" id="SSF52172">
    <property type="entry name" value="CheY-like"/>
    <property type="match status" value="1"/>
</dbReference>
<keyword evidence="6" id="KW-0597">Phosphoprotein</keyword>
<reference evidence="10" key="2">
    <citation type="submission" date="2021-04" db="EMBL/GenBank/DDBJ databases">
        <authorList>
            <person name="Gilroy R."/>
        </authorList>
    </citation>
    <scope>NUCLEOTIDE SEQUENCE</scope>
    <source>
        <strain evidence="10">CHK187-5294</strain>
    </source>
</reference>
<evidence type="ECO:0000256" key="7">
    <source>
        <dbReference type="PROSITE-ProRule" id="PRU01091"/>
    </source>
</evidence>
<proteinExistence type="predicted"/>
<dbReference type="InterPro" id="IPR036388">
    <property type="entry name" value="WH-like_DNA-bd_sf"/>
</dbReference>
<evidence type="ECO:0000313" key="11">
    <source>
        <dbReference type="Proteomes" id="UP000824132"/>
    </source>
</evidence>
<feature type="DNA-binding region" description="OmpR/PhoB-type" evidence="7">
    <location>
        <begin position="120"/>
        <end position="218"/>
    </location>
</feature>
<gene>
    <name evidence="10" type="ORF">H9727_04290</name>
</gene>
<dbReference type="Gene3D" id="6.10.250.690">
    <property type="match status" value="1"/>
</dbReference>
<dbReference type="PANTHER" id="PTHR48111:SF2">
    <property type="entry name" value="RESPONSE REGULATOR SAER"/>
    <property type="match status" value="1"/>
</dbReference>
<evidence type="ECO:0000256" key="3">
    <source>
        <dbReference type="ARBA" id="ARBA00023125"/>
    </source>
</evidence>
<dbReference type="PROSITE" id="PS50110">
    <property type="entry name" value="RESPONSE_REGULATORY"/>
    <property type="match status" value="1"/>
</dbReference>
<evidence type="ECO:0000259" key="8">
    <source>
        <dbReference type="PROSITE" id="PS50110"/>
    </source>
</evidence>